<reference evidence="4" key="1">
    <citation type="journal article" date="2021" name="Nat. Commun.">
        <title>Genetic determinants of endophytism in the Arabidopsis root mycobiome.</title>
        <authorList>
            <person name="Mesny F."/>
            <person name="Miyauchi S."/>
            <person name="Thiergart T."/>
            <person name="Pickel B."/>
            <person name="Atanasova L."/>
            <person name="Karlsson M."/>
            <person name="Huettel B."/>
            <person name="Barry K.W."/>
            <person name="Haridas S."/>
            <person name="Chen C."/>
            <person name="Bauer D."/>
            <person name="Andreopoulos W."/>
            <person name="Pangilinan J."/>
            <person name="LaButti K."/>
            <person name="Riley R."/>
            <person name="Lipzen A."/>
            <person name="Clum A."/>
            <person name="Drula E."/>
            <person name="Henrissat B."/>
            <person name="Kohler A."/>
            <person name="Grigoriev I.V."/>
            <person name="Martin F.M."/>
            <person name="Hacquard S."/>
        </authorList>
    </citation>
    <scope>NUCLEOTIDE SEQUENCE</scope>
    <source>
        <strain evidence="4">MPI-SDFR-AT-0073</strain>
    </source>
</reference>
<dbReference type="SUPFAM" id="SSF48056">
    <property type="entry name" value="Di-copper centre-containing domain"/>
    <property type="match status" value="1"/>
</dbReference>
<evidence type="ECO:0000313" key="4">
    <source>
        <dbReference type="EMBL" id="KAH6659445.1"/>
    </source>
</evidence>
<dbReference type="InterPro" id="IPR050316">
    <property type="entry name" value="Tyrosinase/Hemocyanin"/>
</dbReference>
<name>A0A9P8UWG6_9PEZI</name>
<dbReference type="RefSeq" id="XP_045963576.1">
    <property type="nucleotide sequence ID" value="XM_046106209.1"/>
</dbReference>
<dbReference type="OrthoDB" id="6132182at2759"/>
<dbReference type="AlphaFoldDB" id="A0A9P8UWG6"/>
<sequence length="377" mass="42959">MSVLGRLRGSYTLLSRSDEDQDQDAHKKEGRELAQTPQLDHDSDDVEAAIPVSDQSIRCSRLALVLAGFFCIIFGYLTARLVESRSMNHTDPQLCRDVAFRREWRSLSNDQKVDFISAVRCLASAPSKQIPDDSLYDDFAYVHTDTGRDSYDSAAFLPYHRYLLYVYERQLKDVCGYNGNLPYWDWTLDWQDLAASPVFTNTSGLGSISGIDSPCVNDGPLNDLSLPYYDGEYPNCIWRALPVHRVAQNSSKQVLSEDSLSPAAVDKLLLQNTYDEFLLELQKNAKVYIPNGIKGNFMEFTAPNDPLFFLHHGQLDRVWWQWQQDRSYQRLLEYSANGDEGKQTRYLSDVISLGVLANNVSVQEVMDTEAGFLCYRY</sequence>
<dbReference type="Proteomes" id="UP000758603">
    <property type="component" value="Unassembled WGS sequence"/>
</dbReference>
<evidence type="ECO:0000259" key="3">
    <source>
        <dbReference type="PROSITE" id="PS00498"/>
    </source>
</evidence>
<accession>A0A9P8UWG6</accession>
<organism evidence="4 5">
    <name type="scientific">Truncatella angustata</name>
    <dbReference type="NCBI Taxonomy" id="152316"/>
    <lineage>
        <taxon>Eukaryota</taxon>
        <taxon>Fungi</taxon>
        <taxon>Dikarya</taxon>
        <taxon>Ascomycota</taxon>
        <taxon>Pezizomycotina</taxon>
        <taxon>Sordariomycetes</taxon>
        <taxon>Xylariomycetidae</taxon>
        <taxon>Amphisphaeriales</taxon>
        <taxon>Sporocadaceae</taxon>
        <taxon>Truncatella</taxon>
    </lineage>
</organism>
<evidence type="ECO:0000256" key="2">
    <source>
        <dbReference type="SAM" id="Phobius"/>
    </source>
</evidence>
<gene>
    <name evidence="4" type="ORF">BKA67DRAFT_652674</name>
</gene>
<keyword evidence="2" id="KW-1133">Transmembrane helix</keyword>
<dbReference type="InterPro" id="IPR002227">
    <property type="entry name" value="Tyrosinase_Cu-bd"/>
</dbReference>
<dbReference type="EMBL" id="JAGPXC010000001">
    <property type="protein sequence ID" value="KAH6659445.1"/>
    <property type="molecule type" value="Genomic_DNA"/>
</dbReference>
<keyword evidence="2" id="KW-0812">Transmembrane</keyword>
<dbReference type="Gene3D" id="1.10.1280.10">
    <property type="entry name" value="Di-copper center containing domain from catechol oxidase"/>
    <property type="match status" value="1"/>
</dbReference>
<protein>
    <recommendedName>
        <fullName evidence="3">Tyrosinase copper-binding domain-containing protein</fullName>
    </recommendedName>
</protein>
<dbReference type="GeneID" id="70135100"/>
<dbReference type="PANTHER" id="PTHR11474:SF127">
    <property type="entry name" value="TYROSINASE COPPER-BINDING DOMAIN-CONTAINING PROTEIN"/>
    <property type="match status" value="1"/>
</dbReference>
<feature type="transmembrane region" description="Helical" evidence="2">
    <location>
        <begin position="62"/>
        <end position="82"/>
    </location>
</feature>
<dbReference type="PRINTS" id="PR00092">
    <property type="entry name" value="TYROSINASE"/>
</dbReference>
<dbReference type="Pfam" id="PF00264">
    <property type="entry name" value="Tyrosinase"/>
    <property type="match status" value="1"/>
</dbReference>
<keyword evidence="1" id="KW-0479">Metal-binding</keyword>
<keyword evidence="5" id="KW-1185">Reference proteome</keyword>
<comment type="caution">
    <text evidence="4">The sequence shown here is derived from an EMBL/GenBank/DDBJ whole genome shotgun (WGS) entry which is preliminary data.</text>
</comment>
<proteinExistence type="predicted"/>
<keyword evidence="2" id="KW-0472">Membrane</keyword>
<dbReference type="InterPro" id="IPR008922">
    <property type="entry name" value="Di-copper_centre_dom_sf"/>
</dbReference>
<dbReference type="PROSITE" id="PS00498">
    <property type="entry name" value="TYROSINASE_2"/>
    <property type="match status" value="1"/>
</dbReference>
<dbReference type="PANTHER" id="PTHR11474">
    <property type="entry name" value="TYROSINASE FAMILY MEMBER"/>
    <property type="match status" value="1"/>
</dbReference>
<dbReference type="GO" id="GO:0046872">
    <property type="term" value="F:metal ion binding"/>
    <property type="evidence" value="ECO:0007669"/>
    <property type="project" value="UniProtKB-KW"/>
</dbReference>
<evidence type="ECO:0000313" key="5">
    <source>
        <dbReference type="Proteomes" id="UP000758603"/>
    </source>
</evidence>
<evidence type="ECO:0000256" key="1">
    <source>
        <dbReference type="ARBA" id="ARBA00022723"/>
    </source>
</evidence>
<dbReference type="GO" id="GO:0016491">
    <property type="term" value="F:oxidoreductase activity"/>
    <property type="evidence" value="ECO:0007669"/>
    <property type="project" value="InterPro"/>
</dbReference>
<feature type="domain" description="Tyrosinase copper-binding" evidence="3">
    <location>
        <begin position="305"/>
        <end position="316"/>
    </location>
</feature>